<organism evidence="6 7">
    <name type="scientific">Romboutsia ilealis</name>
    <dbReference type="NCBI Taxonomy" id="1115758"/>
    <lineage>
        <taxon>Bacteria</taxon>
        <taxon>Bacillati</taxon>
        <taxon>Bacillota</taxon>
        <taxon>Clostridia</taxon>
        <taxon>Peptostreptococcales</taxon>
        <taxon>Peptostreptococcaceae</taxon>
        <taxon>Romboutsia</taxon>
    </lineage>
</organism>
<dbReference type="PANTHER" id="PTHR10724">
    <property type="entry name" value="30S RIBOSOMAL PROTEIN S1"/>
    <property type="match status" value="1"/>
</dbReference>
<feature type="coiled-coil region" evidence="4">
    <location>
        <begin position="181"/>
        <end position="227"/>
    </location>
</feature>
<evidence type="ECO:0000256" key="4">
    <source>
        <dbReference type="SAM" id="Coils"/>
    </source>
</evidence>
<dbReference type="AlphaFoldDB" id="A0A1V1HYN3"/>
<dbReference type="InterPro" id="IPR050437">
    <property type="entry name" value="Ribos_protein_bS1-like"/>
</dbReference>
<dbReference type="SUPFAM" id="SSF50249">
    <property type="entry name" value="Nucleic acid-binding proteins"/>
    <property type="match status" value="4"/>
</dbReference>
<dbReference type="GO" id="GO:0003729">
    <property type="term" value="F:mRNA binding"/>
    <property type="evidence" value="ECO:0007669"/>
    <property type="project" value="TreeGrafter"/>
</dbReference>
<dbReference type="PRINTS" id="PR00681">
    <property type="entry name" value="RIBOSOMALS1"/>
</dbReference>
<dbReference type="KEGG" id="ril:CRIB_314"/>
<evidence type="ECO:0000256" key="1">
    <source>
        <dbReference type="ARBA" id="ARBA00006767"/>
    </source>
</evidence>
<proteinExistence type="inferred from homology"/>
<dbReference type="Proteomes" id="UP000245622">
    <property type="component" value="Chromosome 1"/>
</dbReference>
<dbReference type="InterPro" id="IPR003029">
    <property type="entry name" value="S1_domain"/>
</dbReference>
<keyword evidence="7" id="KW-1185">Reference proteome</keyword>
<dbReference type="SMART" id="SM00316">
    <property type="entry name" value="S1"/>
    <property type="match status" value="4"/>
</dbReference>
<dbReference type="Pfam" id="PF00575">
    <property type="entry name" value="S1"/>
    <property type="match status" value="4"/>
</dbReference>
<gene>
    <name evidence="6" type="ORF">CRIB_314</name>
</gene>
<dbReference type="PANTHER" id="PTHR10724:SF7">
    <property type="entry name" value="SMALL RIBOSOMAL SUBUNIT PROTEIN BS1C"/>
    <property type="match status" value="1"/>
</dbReference>
<feature type="domain" description="S1 motif" evidence="5">
    <location>
        <begin position="111"/>
        <end position="177"/>
    </location>
</feature>
<keyword evidence="4" id="KW-0175">Coiled coil</keyword>
<dbReference type="RefSeq" id="WP_180702821.1">
    <property type="nucleotide sequence ID" value="NZ_LN555523.1"/>
</dbReference>
<dbReference type="InterPro" id="IPR012340">
    <property type="entry name" value="NA-bd_OB-fold"/>
</dbReference>
<dbReference type="Gene3D" id="2.40.50.140">
    <property type="entry name" value="Nucleic acid-binding proteins"/>
    <property type="match status" value="4"/>
</dbReference>
<keyword evidence="2 6" id="KW-0689">Ribosomal protein</keyword>
<dbReference type="PROSITE" id="PS50126">
    <property type="entry name" value="S1"/>
    <property type="match status" value="4"/>
</dbReference>
<feature type="domain" description="S1 motif" evidence="5">
    <location>
        <begin position="231"/>
        <end position="299"/>
    </location>
</feature>
<evidence type="ECO:0000256" key="3">
    <source>
        <dbReference type="ARBA" id="ARBA00023274"/>
    </source>
</evidence>
<evidence type="ECO:0000256" key="2">
    <source>
        <dbReference type="ARBA" id="ARBA00022980"/>
    </source>
</evidence>
<evidence type="ECO:0000259" key="5">
    <source>
        <dbReference type="PROSITE" id="PS50126"/>
    </source>
</evidence>
<evidence type="ECO:0000313" key="7">
    <source>
        <dbReference type="Proteomes" id="UP000245622"/>
    </source>
</evidence>
<dbReference type="GO" id="GO:0005840">
    <property type="term" value="C:ribosome"/>
    <property type="evidence" value="ECO:0007669"/>
    <property type="project" value="UniProtKB-KW"/>
</dbReference>
<accession>A0A1V1HYN3</accession>
<dbReference type="GO" id="GO:0003735">
    <property type="term" value="F:structural constituent of ribosome"/>
    <property type="evidence" value="ECO:0007669"/>
    <property type="project" value="TreeGrafter"/>
</dbReference>
<feature type="domain" description="S1 motif" evidence="5">
    <location>
        <begin position="24"/>
        <end position="93"/>
    </location>
</feature>
<dbReference type="InterPro" id="IPR035104">
    <property type="entry name" value="Ribosomal_protein_S1-like"/>
</dbReference>
<keyword evidence="3" id="KW-0687">Ribonucleoprotein</keyword>
<comment type="similarity">
    <text evidence="1">Belongs to the bacterial ribosomal protein bS1 family.</text>
</comment>
<sequence length="421" mass="48171">MTNNLTMQELLEQQEQEFNQVKAGQIITGKISKISNDEVVVELNYGFDGVIKNEELNLPKGKYASDVYNVGDEITAVITRVYQKDGIINLSKLQLDEKADYSDLEKAFNEHRILTVQVEKAIERGVFAKHNTQTLFIPISQLDTKFVEKTENYVGKNLEVYIKELDAKKNRIVATHREVLQERLDKEREERRARIKAEKEAERARIKAEKEAHIAKVKAEKEELFNSLEVGQKREGKVSKLMPYGAFVDIGGIEGLLHLNNLSWEKVESVEDMLSEGQEVQVYVLDIDKENKKFALALKDINNDPWELIKQDVQLDDIVSGEVVRIIEKGAIVKIREGVDAFLPISELSEERVIKVSSVVNIGDTINAMVIDFKPKNRRMVLSIKEANREPEEDYSEYLETEDSLGSLGELFKDKFKNLQK</sequence>
<dbReference type="GeneID" id="82204494"/>
<dbReference type="GO" id="GO:0006412">
    <property type="term" value="P:translation"/>
    <property type="evidence" value="ECO:0007669"/>
    <property type="project" value="TreeGrafter"/>
</dbReference>
<protein>
    <submittedName>
        <fullName evidence="6">Ribosomal protein S1p</fullName>
    </submittedName>
</protein>
<reference evidence="6 7" key="1">
    <citation type="submission" date="2014-04" db="EMBL/GenBank/DDBJ databases">
        <authorList>
            <person name="Hornung B.V."/>
        </authorList>
    </citation>
    <scope>NUCLEOTIDE SEQUENCE [LARGE SCALE GENOMIC DNA]</scope>
    <source>
        <strain evidence="6 7">CRIB</strain>
    </source>
</reference>
<evidence type="ECO:0000313" key="6">
    <source>
        <dbReference type="EMBL" id="CED93071.1"/>
    </source>
</evidence>
<dbReference type="EMBL" id="LN555523">
    <property type="protein sequence ID" value="CED93071.1"/>
    <property type="molecule type" value="Genomic_DNA"/>
</dbReference>
<feature type="domain" description="S1 motif" evidence="5">
    <location>
        <begin position="316"/>
        <end position="385"/>
    </location>
</feature>
<name>A0A1V1HYN3_9FIRM</name>